<keyword evidence="3" id="KW-1185">Reference proteome</keyword>
<dbReference type="SUPFAM" id="SSF75169">
    <property type="entry name" value="DsrEFH-like"/>
    <property type="match status" value="1"/>
</dbReference>
<organism evidence="2 3">
    <name type="scientific">Roseobacter litoralis (strain ATCC 49566 / DSM 6996 / JCM 21268 / NBRC 15278 / OCh 149)</name>
    <dbReference type="NCBI Taxonomy" id="391595"/>
    <lineage>
        <taxon>Bacteria</taxon>
        <taxon>Pseudomonadati</taxon>
        <taxon>Pseudomonadota</taxon>
        <taxon>Alphaproteobacteria</taxon>
        <taxon>Rhodobacterales</taxon>
        <taxon>Roseobacteraceae</taxon>
        <taxon>Roseobacter</taxon>
    </lineage>
</organism>
<dbReference type="Gene3D" id="3.40.1260.10">
    <property type="entry name" value="DsrEFH-like"/>
    <property type="match status" value="1"/>
</dbReference>
<dbReference type="eggNOG" id="COG2044">
    <property type="taxonomic scope" value="Bacteria"/>
</dbReference>
<name>F7ZLP6_ROSLO</name>
<feature type="chain" id="PRO_5003367414" description="DsrE/DsrF-like protein" evidence="1">
    <location>
        <begin position="21"/>
        <end position="146"/>
    </location>
</feature>
<dbReference type="InterPro" id="IPR027396">
    <property type="entry name" value="DsrEFH-like"/>
</dbReference>
<gene>
    <name evidence="2" type="ordered locus">RLO149_c021210</name>
</gene>
<evidence type="ECO:0000313" key="3">
    <source>
        <dbReference type="Proteomes" id="UP000001353"/>
    </source>
</evidence>
<proteinExistence type="predicted"/>
<evidence type="ECO:0000313" key="2">
    <source>
        <dbReference type="EMBL" id="AEI94097.1"/>
    </source>
</evidence>
<dbReference type="RefSeq" id="WP_013962023.1">
    <property type="nucleotide sequence ID" value="NC_015730.1"/>
</dbReference>
<sequence length="146" mass="15072">MKKLILATAVAAVAAASAVASSEAEEKLVTIVTSPDAQTQLMAMVLTMQAAQQGADTHIMLCGPAGDLALKDAPASATAGQPPRDMSPQGLMQMIRDKTGATVEVCAIYLPGRGADQSVLLDGIGVAMPDAMARRLMDDDTRVLSF</sequence>
<dbReference type="STRING" id="391595.RLO149_c021210"/>
<dbReference type="AlphaFoldDB" id="F7ZLP6"/>
<evidence type="ECO:0008006" key="4">
    <source>
        <dbReference type="Google" id="ProtNLM"/>
    </source>
</evidence>
<dbReference type="Proteomes" id="UP000001353">
    <property type="component" value="Chromosome"/>
</dbReference>
<feature type="signal peptide" evidence="1">
    <location>
        <begin position="1"/>
        <end position="20"/>
    </location>
</feature>
<keyword evidence="1" id="KW-0732">Signal</keyword>
<evidence type="ECO:0000256" key="1">
    <source>
        <dbReference type="SAM" id="SignalP"/>
    </source>
</evidence>
<dbReference type="EMBL" id="CP002623">
    <property type="protein sequence ID" value="AEI94097.1"/>
    <property type="molecule type" value="Genomic_DNA"/>
</dbReference>
<reference evidence="2 3" key="1">
    <citation type="journal article" date="2011" name="BMC Genomics">
        <title>Comparative genome analysis and genome-guided physiological analysis of Roseobacter litoralis.</title>
        <authorList>
            <person name="Kalhoefer D."/>
            <person name="Thole S."/>
            <person name="Voget S."/>
            <person name="Lehmann R."/>
            <person name="Liesegang H."/>
            <person name="Wollher A."/>
            <person name="Daniel R."/>
            <person name="Simon M."/>
            <person name="Brinkhoff T."/>
        </authorList>
    </citation>
    <scope>NUCLEOTIDE SEQUENCE [LARGE SCALE GENOMIC DNA]</scope>
    <source>
        <strain evidence="3">ATCC 49566 / DSM 6996 / JCM 21268 / NBRC 15278 / OCh 149</strain>
    </source>
</reference>
<dbReference type="HOGENOM" id="CLU_129170_0_0_5"/>
<dbReference type="KEGG" id="rli:RLO149_c021210"/>
<protein>
    <recommendedName>
        <fullName evidence="4">DsrE/DsrF-like protein</fullName>
    </recommendedName>
</protein>
<accession>F7ZLP6</accession>
<dbReference type="OrthoDB" id="7361822at2"/>